<dbReference type="VEuPathDB" id="FungiDB:SPRG_03376"/>
<evidence type="ECO:0000256" key="1">
    <source>
        <dbReference type="SAM" id="MobiDB-lite"/>
    </source>
</evidence>
<protein>
    <submittedName>
        <fullName evidence="2">Uncharacterized protein</fullName>
    </submittedName>
</protein>
<dbReference type="GeneID" id="24125889"/>
<dbReference type="RefSeq" id="XP_012197343.1">
    <property type="nucleotide sequence ID" value="XM_012341953.1"/>
</dbReference>
<dbReference type="OMA" id="VHYETGV"/>
<name>A0A067CN89_SAPPC</name>
<gene>
    <name evidence="2" type="ORF">SPRG_03376</name>
</gene>
<dbReference type="KEGG" id="spar:SPRG_03376"/>
<feature type="compositionally biased region" description="Low complexity" evidence="1">
    <location>
        <begin position="13"/>
        <end position="23"/>
    </location>
</feature>
<sequence length="221" mass="23519">MSFLNSPPRTMTAPAPWSAIASPPARPLKDIMDETLAHELAAEPAPPTPPTTPIESVLESAISTDADFALALALQNEEQQSPYTVDYERLLHVGSASVENNDDGEEEVRLHLKERTKRKDVRLAKQSTKHAAKKTTKAPTAADAFGSALQSQQLLLVTGSAEDIAALKAFAAEKAPSLQCALVLDARTGPESQDLLVHYETGVDGSDGTWTPLSVLVPSSA</sequence>
<reference evidence="2 3" key="1">
    <citation type="journal article" date="2013" name="PLoS Genet.">
        <title>Distinctive expansion of potential virulence genes in the genome of the oomycete fish pathogen Saprolegnia parasitica.</title>
        <authorList>
            <person name="Jiang R.H."/>
            <person name="de Bruijn I."/>
            <person name="Haas B.J."/>
            <person name="Belmonte R."/>
            <person name="Lobach L."/>
            <person name="Christie J."/>
            <person name="van den Ackerveken G."/>
            <person name="Bottin A."/>
            <person name="Bulone V."/>
            <person name="Diaz-Moreno S.M."/>
            <person name="Dumas B."/>
            <person name="Fan L."/>
            <person name="Gaulin E."/>
            <person name="Govers F."/>
            <person name="Grenville-Briggs L.J."/>
            <person name="Horner N.R."/>
            <person name="Levin J.Z."/>
            <person name="Mammella M."/>
            <person name="Meijer H.J."/>
            <person name="Morris P."/>
            <person name="Nusbaum C."/>
            <person name="Oome S."/>
            <person name="Phillips A.J."/>
            <person name="van Rooyen D."/>
            <person name="Rzeszutek E."/>
            <person name="Saraiva M."/>
            <person name="Secombes C.J."/>
            <person name="Seidl M.F."/>
            <person name="Snel B."/>
            <person name="Stassen J.H."/>
            <person name="Sykes S."/>
            <person name="Tripathy S."/>
            <person name="van den Berg H."/>
            <person name="Vega-Arreguin J.C."/>
            <person name="Wawra S."/>
            <person name="Young S.K."/>
            <person name="Zeng Q."/>
            <person name="Dieguez-Uribeondo J."/>
            <person name="Russ C."/>
            <person name="Tyler B.M."/>
            <person name="van West P."/>
        </authorList>
    </citation>
    <scope>NUCLEOTIDE SEQUENCE [LARGE SCALE GENOMIC DNA]</scope>
    <source>
        <strain evidence="2 3">CBS 223.65</strain>
    </source>
</reference>
<evidence type="ECO:0000313" key="3">
    <source>
        <dbReference type="Proteomes" id="UP000030745"/>
    </source>
</evidence>
<dbReference type="AlphaFoldDB" id="A0A067CN89"/>
<feature type="region of interest" description="Disordered" evidence="1">
    <location>
        <begin position="1"/>
        <end position="28"/>
    </location>
</feature>
<dbReference type="EMBL" id="KK583196">
    <property type="protein sequence ID" value="KDO32159.1"/>
    <property type="molecule type" value="Genomic_DNA"/>
</dbReference>
<dbReference type="OrthoDB" id="79247at2759"/>
<proteinExistence type="predicted"/>
<dbReference type="Proteomes" id="UP000030745">
    <property type="component" value="Unassembled WGS sequence"/>
</dbReference>
<accession>A0A067CN89</accession>
<evidence type="ECO:0000313" key="2">
    <source>
        <dbReference type="EMBL" id="KDO32159.1"/>
    </source>
</evidence>
<feature type="non-terminal residue" evidence="2">
    <location>
        <position position="1"/>
    </location>
</feature>
<organism evidence="2 3">
    <name type="scientific">Saprolegnia parasitica (strain CBS 223.65)</name>
    <dbReference type="NCBI Taxonomy" id="695850"/>
    <lineage>
        <taxon>Eukaryota</taxon>
        <taxon>Sar</taxon>
        <taxon>Stramenopiles</taxon>
        <taxon>Oomycota</taxon>
        <taxon>Saprolegniomycetes</taxon>
        <taxon>Saprolegniales</taxon>
        <taxon>Saprolegniaceae</taxon>
        <taxon>Saprolegnia</taxon>
    </lineage>
</organism>
<keyword evidence="3" id="KW-1185">Reference proteome</keyword>